<reference evidence="2" key="1">
    <citation type="submission" date="2022-12" db="EMBL/GenBank/DDBJ databases">
        <title>Bacterial isolates from different developmental stages of Nematostella vectensis.</title>
        <authorList>
            <person name="Fraune S."/>
        </authorList>
    </citation>
    <scope>NUCLEOTIDE SEQUENCE</scope>
    <source>
        <strain evidence="2">G21630-S1</strain>
    </source>
</reference>
<evidence type="ECO:0008006" key="4">
    <source>
        <dbReference type="Google" id="ProtNLM"/>
    </source>
</evidence>
<comment type="caution">
    <text evidence="2">The sequence shown here is derived from an EMBL/GenBank/DDBJ whole genome shotgun (WGS) entry which is preliminary data.</text>
</comment>
<dbReference type="RefSeq" id="WP_269422577.1">
    <property type="nucleotide sequence ID" value="NZ_JAPWGY010000002.1"/>
</dbReference>
<name>A0ABT4LGZ0_9PROT</name>
<dbReference type="Proteomes" id="UP001069802">
    <property type="component" value="Unassembled WGS sequence"/>
</dbReference>
<keyword evidence="1" id="KW-0472">Membrane</keyword>
<keyword evidence="3" id="KW-1185">Reference proteome</keyword>
<proteinExistence type="predicted"/>
<feature type="transmembrane region" description="Helical" evidence="1">
    <location>
        <begin position="20"/>
        <end position="39"/>
    </location>
</feature>
<keyword evidence="1" id="KW-1133">Transmembrane helix</keyword>
<evidence type="ECO:0000256" key="1">
    <source>
        <dbReference type="SAM" id="Phobius"/>
    </source>
</evidence>
<protein>
    <recommendedName>
        <fullName evidence="4">Cytochrome c oxidase subunit IV bacterial aa3 type domain-containing protein</fullName>
    </recommendedName>
</protein>
<organism evidence="2 3">
    <name type="scientific">Kiloniella laminariae</name>
    <dbReference type="NCBI Taxonomy" id="454162"/>
    <lineage>
        <taxon>Bacteria</taxon>
        <taxon>Pseudomonadati</taxon>
        <taxon>Pseudomonadota</taxon>
        <taxon>Alphaproteobacteria</taxon>
        <taxon>Rhodospirillales</taxon>
        <taxon>Kiloniellaceae</taxon>
        <taxon>Kiloniella</taxon>
    </lineage>
</organism>
<accession>A0ABT4LGZ0</accession>
<dbReference type="EMBL" id="JAPWGY010000002">
    <property type="protein sequence ID" value="MCZ4280371.1"/>
    <property type="molecule type" value="Genomic_DNA"/>
</dbReference>
<keyword evidence="1" id="KW-0812">Transmembrane</keyword>
<evidence type="ECO:0000313" key="3">
    <source>
        <dbReference type="Proteomes" id="UP001069802"/>
    </source>
</evidence>
<gene>
    <name evidence="2" type="ORF">O4H49_06260</name>
</gene>
<evidence type="ECO:0000313" key="2">
    <source>
        <dbReference type="EMBL" id="MCZ4280371.1"/>
    </source>
</evidence>
<sequence length="40" mass="4502">MTNEELTRDRERGWNSFTKYSAVSVVIIMAILALMAATLV</sequence>